<evidence type="ECO:0000259" key="1">
    <source>
        <dbReference type="PROSITE" id="PS50240"/>
    </source>
</evidence>
<dbReference type="EMBL" id="DS235882">
    <property type="protein sequence ID" value="EEB20284.1"/>
    <property type="molecule type" value="Genomic_DNA"/>
</dbReference>
<dbReference type="EC" id="3.4.21.6" evidence="2"/>
<evidence type="ECO:0000313" key="4">
    <source>
        <dbReference type="Proteomes" id="UP000009046"/>
    </source>
</evidence>
<keyword evidence="4" id="KW-1185">Reference proteome</keyword>
<dbReference type="HOGENOM" id="CLU_006842_0_5_1"/>
<organism>
    <name type="scientific">Pediculus humanus subsp. corporis</name>
    <name type="common">Body louse</name>
    <dbReference type="NCBI Taxonomy" id="121224"/>
    <lineage>
        <taxon>Eukaryota</taxon>
        <taxon>Metazoa</taxon>
        <taxon>Ecdysozoa</taxon>
        <taxon>Arthropoda</taxon>
        <taxon>Hexapoda</taxon>
        <taxon>Insecta</taxon>
        <taxon>Pterygota</taxon>
        <taxon>Neoptera</taxon>
        <taxon>Paraneoptera</taxon>
        <taxon>Psocodea</taxon>
        <taxon>Troctomorpha</taxon>
        <taxon>Phthiraptera</taxon>
        <taxon>Anoplura</taxon>
        <taxon>Pediculidae</taxon>
        <taxon>Pediculus</taxon>
    </lineage>
</organism>
<dbReference type="OMA" id="VICHEDY"/>
<evidence type="ECO:0000313" key="2">
    <source>
        <dbReference type="EMBL" id="EEB20284.1"/>
    </source>
</evidence>
<dbReference type="STRING" id="121224.E0W3S8"/>
<dbReference type="SUPFAM" id="SSF50494">
    <property type="entry name" value="Trypsin-like serine proteases"/>
    <property type="match status" value="1"/>
</dbReference>
<dbReference type="GeneID" id="8237163"/>
<dbReference type="KEGG" id="phu:Phum_PHUM609560"/>
<dbReference type="PROSITE" id="PS00134">
    <property type="entry name" value="TRYPSIN_HIS"/>
    <property type="match status" value="1"/>
</dbReference>
<name>E0W3S8_PEDHC</name>
<dbReference type="CTD" id="8237163"/>
<dbReference type="InterPro" id="IPR001254">
    <property type="entry name" value="Trypsin_dom"/>
</dbReference>
<feature type="domain" description="Peptidase S1" evidence="1">
    <location>
        <begin position="1"/>
        <end position="255"/>
    </location>
</feature>
<dbReference type="FunCoup" id="E0W3S8">
    <property type="interactions" value="5"/>
</dbReference>
<dbReference type="SMART" id="SM00020">
    <property type="entry name" value="Tryp_SPc"/>
    <property type="match status" value="1"/>
</dbReference>
<dbReference type="eggNOG" id="KOG3627">
    <property type="taxonomic scope" value="Eukaryota"/>
</dbReference>
<dbReference type="InterPro" id="IPR001314">
    <property type="entry name" value="Peptidase_S1A"/>
</dbReference>
<dbReference type="RefSeq" id="XP_002433022.1">
    <property type="nucleotide sequence ID" value="XM_002432977.1"/>
</dbReference>
<dbReference type="PANTHER" id="PTHR24260">
    <property type="match status" value="1"/>
</dbReference>
<dbReference type="InParanoid" id="E0W3S8"/>
<dbReference type="CDD" id="cd00190">
    <property type="entry name" value="Tryp_SPc"/>
    <property type="match status" value="1"/>
</dbReference>
<reference evidence="2" key="1">
    <citation type="submission" date="2007-04" db="EMBL/GenBank/DDBJ databases">
        <title>Annotation of Pediculus humanus corporis strain USDA.</title>
        <authorList>
            <person name="Kirkness E."/>
            <person name="Hannick L."/>
            <person name="Hass B."/>
            <person name="Bruggner R."/>
            <person name="Lawson D."/>
            <person name="Bidwell S."/>
            <person name="Joardar V."/>
            <person name="Caler E."/>
            <person name="Walenz B."/>
            <person name="Inman J."/>
            <person name="Schobel S."/>
            <person name="Galinsky K."/>
            <person name="Amedeo P."/>
            <person name="Strausberg R."/>
        </authorList>
    </citation>
    <scope>NUCLEOTIDE SEQUENCE</scope>
    <source>
        <strain evidence="2">USDA</strain>
    </source>
</reference>
<dbReference type="PANTHER" id="PTHR24260:SF143">
    <property type="entry name" value="SERINE PROTEASE GD-LIKE PROTEIN"/>
    <property type="match status" value="1"/>
</dbReference>
<dbReference type="PROSITE" id="PS50240">
    <property type="entry name" value="TRYPSIN_DOM"/>
    <property type="match status" value="1"/>
</dbReference>
<reference evidence="3" key="3">
    <citation type="submission" date="2021-02" db="UniProtKB">
        <authorList>
            <consortium name="EnsemblMetazoa"/>
        </authorList>
    </citation>
    <scope>IDENTIFICATION</scope>
    <source>
        <strain evidence="3">USDA</strain>
    </source>
</reference>
<dbReference type="GO" id="GO:0004252">
    <property type="term" value="F:serine-type endopeptidase activity"/>
    <property type="evidence" value="ECO:0007669"/>
    <property type="project" value="UniProtKB-EC"/>
</dbReference>
<sequence length="256" mass="28742">MERNSLITIGDWPWMVPLFKKTLLGLQFFCSSTLISYSLALTAAHCIKFKNFLTVKMEDIIAYVGKLDITNWTEENSQPRLLNEIHIHPDFDSDDLHSDLAVIKFKKPVNPAYNVAPACLWQGDDKLSSVVGKKGVVFGWGADGTGNKLTSTPKLAVMPIISQEECLRSKIEFLFLTTNRTFCAGFRNGTGPCSGDSGGGLLLPQRDKYGNLRWFLRGIISLSLLQDSSLKCDVHQYSVFTDVAKYQNWIFNYVEN</sequence>
<dbReference type="EMBL" id="AAZO01007447">
    <property type="status" value="NOT_ANNOTATED_CDS"/>
    <property type="molecule type" value="Genomic_DNA"/>
</dbReference>
<dbReference type="GO" id="GO:0006508">
    <property type="term" value="P:proteolysis"/>
    <property type="evidence" value="ECO:0007669"/>
    <property type="project" value="InterPro"/>
</dbReference>
<dbReference type="Pfam" id="PF00089">
    <property type="entry name" value="Trypsin"/>
    <property type="match status" value="1"/>
</dbReference>
<dbReference type="InterPro" id="IPR051333">
    <property type="entry name" value="CLIP_Serine_Protease"/>
</dbReference>
<dbReference type="AlphaFoldDB" id="E0W3S8"/>
<dbReference type="EnsemblMetazoa" id="PHUM609560-RA">
    <property type="protein sequence ID" value="PHUM609560-PA"/>
    <property type="gene ID" value="PHUM609560"/>
</dbReference>
<evidence type="ECO:0000313" key="3">
    <source>
        <dbReference type="EnsemblMetazoa" id="PHUM609560-PA"/>
    </source>
</evidence>
<dbReference type="PRINTS" id="PR00722">
    <property type="entry name" value="CHYMOTRYPSIN"/>
</dbReference>
<dbReference type="Proteomes" id="UP000009046">
    <property type="component" value="Unassembled WGS sequence"/>
</dbReference>
<protein>
    <submittedName>
        <fullName evidence="2 3">Trypsin, putative</fullName>
        <ecNumber evidence="2">3.4.21.6</ecNumber>
    </submittedName>
</protein>
<gene>
    <name evidence="3" type="primary">8237163</name>
    <name evidence="2" type="ORF">Phum_PHUM609560</name>
</gene>
<accession>E0W3S8</accession>
<proteinExistence type="predicted"/>
<dbReference type="InterPro" id="IPR009003">
    <property type="entry name" value="Peptidase_S1_PA"/>
</dbReference>
<dbReference type="InterPro" id="IPR043504">
    <property type="entry name" value="Peptidase_S1_PA_chymotrypsin"/>
</dbReference>
<reference evidence="2" key="2">
    <citation type="submission" date="2007-04" db="EMBL/GenBank/DDBJ databases">
        <title>The genome of the human body louse.</title>
        <authorList>
            <consortium name="The Human Body Louse Genome Consortium"/>
            <person name="Kirkness E."/>
            <person name="Walenz B."/>
            <person name="Hass B."/>
            <person name="Bruggner R."/>
            <person name="Strausberg R."/>
        </authorList>
    </citation>
    <scope>NUCLEOTIDE SEQUENCE</scope>
    <source>
        <strain evidence="2">USDA</strain>
    </source>
</reference>
<dbReference type="OrthoDB" id="6147874at2759"/>
<dbReference type="InterPro" id="IPR018114">
    <property type="entry name" value="TRYPSIN_HIS"/>
</dbReference>
<keyword evidence="2" id="KW-0378">Hydrolase</keyword>
<dbReference type="VEuPathDB" id="VectorBase:PHUM609560"/>
<dbReference type="Gene3D" id="2.40.10.10">
    <property type="entry name" value="Trypsin-like serine proteases"/>
    <property type="match status" value="1"/>
</dbReference>